<protein>
    <submittedName>
        <fullName evidence="2">Uncharacterized protein</fullName>
    </submittedName>
</protein>
<feature type="region of interest" description="Disordered" evidence="1">
    <location>
        <begin position="1"/>
        <end position="41"/>
    </location>
</feature>
<dbReference type="EMBL" id="VSRR010105149">
    <property type="protein sequence ID" value="MPC96238.1"/>
    <property type="molecule type" value="Genomic_DNA"/>
</dbReference>
<evidence type="ECO:0000256" key="1">
    <source>
        <dbReference type="SAM" id="MobiDB-lite"/>
    </source>
</evidence>
<dbReference type="AlphaFoldDB" id="A0A5B7JT23"/>
<feature type="compositionally biased region" description="Basic and acidic residues" evidence="1">
    <location>
        <begin position="1"/>
        <end position="15"/>
    </location>
</feature>
<feature type="compositionally biased region" description="Basic residues" evidence="1">
    <location>
        <begin position="16"/>
        <end position="31"/>
    </location>
</feature>
<name>A0A5B7JT23_PORTR</name>
<keyword evidence="3" id="KW-1185">Reference proteome</keyword>
<dbReference type="Proteomes" id="UP000324222">
    <property type="component" value="Unassembled WGS sequence"/>
</dbReference>
<accession>A0A5B7JT23</accession>
<comment type="caution">
    <text evidence="2">The sequence shown here is derived from an EMBL/GenBank/DDBJ whole genome shotgun (WGS) entry which is preliminary data.</text>
</comment>
<reference evidence="2 3" key="1">
    <citation type="submission" date="2019-05" db="EMBL/GenBank/DDBJ databases">
        <title>Another draft genome of Portunus trituberculatus and its Hox gene families provides insights of decapod evolution.</title>
        <authorList>
            <person name="Jeong J.-H."/>
            <person name="Song I."/>
            <person name="Kim S."/>
            <person name="Choi T."/>
            <person name="Kim D."/>
            <person name="Ryu S."/>
            <person name="Kim W."/>
        </authorList>
    </citation>
    <scope>NUCLEOTIDE SEQUENCE [LARGE SCALE GENOMIC DNA]</scope>
    <source>
        <tissue evidence="2">Muscle</tissue>
    </source>
</reference>
<organism evidence="2 3">
    <name type="scientific">Portunus trituberculatus</name>
    <name type="common">Swimming crab</name>
    <name type="synonym">Neptunus trituberculatus</name>
    <dbReference type="NCBI Taxonomy" id="210409"/>
    <lineage>
        <taxon>Eukaryota</taxon>
        <taxon>Metazoa</taxon>
        <taxon>Ecdysozoa</taxon>
        <taxon>Arthropoda</taxon>
        <taxon>Crustacea</taxon>
        <taxon>Multicrustacea</taxon>
        <taxon>Malacostraca</taxon>
        <taxon>Eumalacostraca</taxon>
        <taxon>Eucarida</taxon>
        <taxon>Decapoda</taxon>
        <taxon>Pleocyemata</taxon>
        <taxon>Brachyura</taxon>
        <taxon>Eubrachyura</taxon>
        <taxon>Portunoidea</taxon>
        <taxon>Portunidae</taxon>
        <taxon>Portuninae</taxon>
        <taxon>Portunus</taxon>
    </lineage>
</organism>
<evidence type="ECO:0000313" key="2">
    <source>
        <dbReference type="EMBL" id="MPC96238.1"/>
    </source>
</evidence>
<proteinExistence type="predicted"/>
<gene>
    <name evidence="2" type="ORF">E2C01_091484</name>
</gene>
<evidence type="ECO:0000313" key="3">
    <source>
        <dbReference type="Proteomes" id="UP000324222"/>
    </source>
</evidence>
<sequence>MPQGEDRKQGRDFPHYHHRHLHRRHRRRRRGGQSASPNTSI</sequence>